<dbReference type="EMBL" id="JAHLJV010000062">
    <property type="protein sequence ID" value="KAK1579743.1"/>
    <property type="molecule type" value="Genomic_DNA"/>
</dbReference>
<keyword evidence="2" id="KW-1185">Reference proteome</keyword>
<reference evidence="1" key="1">
    <citation type="submission" date="2021-06" db="EMBL/GenBank/DDBJ databases">
        <title>Comparative genomics, transcriptomics and evolutionary studies reveal genomic signatures of adaptation to plant cell wall in hemibiotrophic fungi.</title>
        <authorList>
            <consortium name="DOE Joint Genome Institute"/>
            <person name="Baroncelli R."/>
            <person name="Diaz J.F."/>
            <person name="Benocci T."/>
            <person name="Peng M."/>
            <person name="Battaglia E."/>
            <person name="Haridas S."/>
            <person name="Andreopoulos W."/>
            <person name="Labutti K."/>
            <person name="Pangilinan J."/>
            <person name="Floch G.L."/>
            <person name="Makela M.R."/>
            <person name="Henrissat B."/>
            <person name="Grigoriev I.V."/>
            <person name="Crouch J.A."/>
            <person name="De Vries R.P."/>
            <person name="Sukno S.A."/>
            <person name="Thon M.R."/>
        </authorList>
    </citation>
    <scope>NUCLEOTIDE SEQUENCE</scope>
    <source>
        <strain evidence="1">CBS 125086</strain>
    </source>
</reference>
<name>A0AAD8V2H7_9PEZI</name>
<organism evidence="1 2">
    <name type="scientific">Colletotrichum navitas</name>
    <dbReference type="NCBI Taxonomy" id="681940"/>
    <lineage>
        <taxon>Eukaryota</taxon>
        <taxon>Fungi</taxon>
        <taxon>Dikarya</taxon>
        <taxon>Ascomycota</taxon>
        <taxon>Pezizomycotina</taxon>
        <taxon>Sordariomycetes</taxon>
        <taxon>Hypocreomycetidae</taxon>
        <taxon>Glomerellales</taxon>
        <taxon>Glomerellaceae</taxon>
        <taxon>Colletotrichum</taxon>
        <taxon>Colletotrichum graminicola species complex</taxon>
    </lineage>
</organism>
<dbReference type="GeneID" id="85436752"/>
<proteinExistence type="predicted"/>
<accession>A0AAD8V2H7</accession>
<evidence type="ECO:0000313" key="2">
    <source>
        <dbReference type="Proteomes" id="UP001230504"/>
    </source>
</evidence>
<gene>
    <name evidence="1" type="ORF">LY79DRAFT_334087</name>
</gene>
<comment type="caution">
    <text evidence="1">The sequence shown here is derived from an EMBL/GenBank/DDBJ whole genome shotgun (WGS) entry which is preliminary data.</text>
</comment>
<dbReference type="AlphaFoldDB" id="A0AAD8V2H7"/>
<evidence type="ECO:0000313" key="1">
    <source>
        <dbReference type="EMBL" id="KAK1579743.1"/>
    </source>
</evidence>
<sequence>MGQSTRGAKKKSFWTNEPVENQTLHRAMSFPPPQGWVLVSVSAYGLKWYKLRKWLVNHFKNEGDRFQERQTTTFSSSTLRIYSQRMSCYPSINCARQASTMKGDSTVELNTVQTRILRSPYLHHIQTQKLDGKSAGSLAKEGCYFSVSGRSLEMVGHSDRGGL</sequence>
<protein>
    <submittedName>
        <fullName evidence="1">Uncharacterized protein</fullName>
    </submittedName>
</protein>
<dbReference type="Proteomes" id="UP001230504">
    <property type="component" value="Unassembled WGS sequence"/>
</dbReference>
<dbReference type="RefSeq" id="XP_060410846.1">
    <property type="nucleotide sequence ID" value="XM_060552512.1"/>
</dbReference>